<dbReference type="EnsemblMetazoa" id="ACUA014005-RA">
    <property type="protein sequence ID" value="ACUA014005-PA"/>
    <property type="gene ID" value="ACUA014005"/>
</dbReference>
<dbReference type="Pfam" id="PF00567">
    <property type="entry name" value="TUDOR"/>
    <property type="match status" value="2"/>
</dbReference>
<dbReference type="Gene3D" id="2.40.50.90">
    <property type="match status" value="1"/>
</dbReference>
<feature type="region of interest" description="Disordered" evidence="1">
    <location>
        <begin position="23"/>
        <end position="137"/>
    </location>
</feature>
<evidence type="ECO:0000259" key="2">
    <source>
        <dbReference type="PROSITE" id="PS50304"/>
    </source>
</evidence>
<evidence type="ECO:0000313" key="3">
    <source>
        <dbReference type="EnsemblMetazoa" id="ACUA014005-PA"/>
    </source>
</evidence>
<feature type="region of interest" description="Disordered" evidence="1">
    <location>
        <begin position="150"/>
        <end position="227"/>
    </location>
</feature>
<dbReference type="Proteomes" id="UP000075883">
    <property type="component" value="Unassembled WGS sequence"/>
</dbReference>
<protein>
    <recommendedName>
        <fullName evidence="2">Tudor domain-containing protein</fullName>
    </recommendedName>
</protein>
<dbReference type="GO" id="GO:0005737">
    <property type="term" value="C:cytoplasm"/>
    <property type="evidence" value="ECO:0007669"/>
    <property type="project" value="UniProtKB-ARBA"/>
</dbReference>
<organism evidence="3 4">
    <name type="scientific">Anopheles culicifacies</name>
    <dbReference type="NCBI Taxonomy" id="139723"/>
    <lineage>
        <taxon>Eukaryota</taxon>
        <taxon>Metazoa</taxon>
        <taxon>Ecdysozoa</taxon>
        <taxon>Arthropoda</taxon>
        <taxon>Hexapoda</taxon>
        <taxon>Insecta</taxon>
        <taxon>Pterygota</taxon>
        <taxon>Neoptera</taxon>
        <taxon>Endopterygota</taxon>
        <taxon>Diptera</taxon>
        <taxon>Nematocera</taxon>
        <taxon>Culicoidea</taxon>
        <taxon>Culicidae</taxon>
        <taxon>Anophelinae</taxon>
        <taxon>Anopheles</taxon>
        <taxon>culicifacies species complex</taxon>
    </lineage>
</organism>
<keyword evidence="4" id="KW-1185">Reference proteome</keyword>
<sequence length="680" mass="75454">MVMATSLLGTAFGLDQRTLPAIATPIKPSNGKVSTTNAKPNSRNVPSNPSTVPSRNNEIENKKPNNARNKGVSPPTDVVNAENKGKLQSNEEKVKQQKPQPVKDGNGTNGKIAPDVAERPKVEKSARKDVSPLAVKPQSIVEKTKPISAAVSEPKVEKNSHKAIDSGKDSANVESTNQQLQERVIKNANSTNNKQMSDADCERGANAGKHAPKLESTTNAKLLQQGPFPEPGSKVKISYVAENKIYIYETGPGPNGERNGVEVLIARTLECARSVKDHLSAPPAVGDIVFADFDGEYYRAVVKSVKSDGVQVFYPDFGNSQTVKWNTLKEIPDPKIKYANCLTHGVWIENIATFTPNVKKFLQQLENEADFLLITVIDVQNTADIKMVELYHCSEKYHLSAKLLDLQTACPMPKQQQQPPKPKSPEKASKWVITNPKTYKPVLMEELIDPGNIEQGKGIELVIVNASCAFTENQLTVMTKENYAIYETMMKECEIYGKIDPNPYEPKEGEICLVCTKGVWSRAVSIMPQSTNSVWLFLLDQAAFVENDDVIIRRYPPGMTRQQFMVECVLENSNFLLKAIGGDERNVNKACGKLIKADIYISMDEELEETTHLTIFHSVLFNRTITVSLIVRLTAVRTDGKPCTRTRSAPSTTEGNVFHEHQFPFFHRRRRTALLPNALR</sequence>
<dbReference type="InterPro" id="IPR035437">
    <property type="entry name" value="SNase_OB-fold_sf"/>
</dbReference>
<dbReference type="SMART" id="SM00333">
    <property type="entry name" value="TUDOR"/>
    <property type="match status" value="1"/>
</dbReference>
<reference evidence="4" key="1">
    <citation type="submission" date="2013-09" db="EMBL/GenBank/DDBJ databases">
        <title>The Genome Sequence of Anopheles culicifacies species A.</title>
        <authorList>
            <consortium name="The Broad Institute Genomics Platform"/>
            <person name="Neafsey D.E."/>
            <person name="Besansky N."/>
            <person name="Howell P."/>
            <person name="Walton C."/>
            <person name="Young S.K."/>
            <person name="Zeng Q."/>
            <person name="Gargeya S."/>
            <person name="Fitzgerald M."/>
            <person name="Haas B."/>
            <person name="Abouelleil A."/>
            <person name="Allen A.W."/>
            <person name="Alvarado L."/>
            <person name="Arachchi H.M."/>
            <person name="Berlin A.M."/>
            <person name="Chapman S.B."/>
            <person name="Gainer-Dewar J."/>
            <person name="Goldberg J."/>
            <person name="Griggs A."/>
            <person name="Gujja S."/>
            <person name="Hansen M."/>
            <person name="Howarth C."/>
            <person name="Imamovic A."/>
            <person name="Ireland A."/>
            <person name="Larimer J."/>
            <person name="McCowan C."/>
            <person name="Murphy C."/>
            <person name="Pearson M."/>
            <person name="Poon T.W."/>
            <person name="Priest M."/>
            <person name="Roberts A."/>
            <person name="Saif S."/>
            <person name="Shea T."/>
            <person name="Sisk P."/>
            <person name="Sykes S."/>
            <person name="Wortman J."/>
            <person name="Nusbaum C."/>
            <person name="Birren B."/>
        </authorList>
    </citation>
    <scope>NUCLEOTIDE SEQUENCE [LARGE SCALE GENOMIC DNA]</scope>
    <source>
        <strain evidence="4">A-37</strain>
    </source>
</reference>
<evidence type="ECO:0000256" key="1">
    <source>
        <dbReference type="SAM" id="MobiDB-lite"/>
    </source>
</evidence>
<feature type="compositionally biased region" description="Basic and acidic residues" evidence="1">
    <location>
        <begin position="116"/>
        <end position="130"/>
    </location>
</feature>
<evidence type="ECO:0000313" key="4">
    <source>
        <dbReference type="Proteomes" id="UP000075883"/>
    </source>
</evidence>
<feature type="compositionally biased region" description="Basic and acidic residues" evidence="1">
    <location>
        <begin position="154"/>
        <end position="168"/>
    </location>
</feature>
<reference evidence="3" key="2">
    <citation type="submission" date="2020-05" db="UniProtKB">
        <authorList>
            <consortium name="EnsemblMetazoa"/>
        </authorList>
    </citation>
    <scope>IDENTIFICATION</scope>
    <source>
        <strain evidence="3">A-37</strain>
    </source>
</reference>
<dbReference type="STRING" id="139723.A0A182MB71"/>
<dbReference type="EMBL" id="AXCM01013230">
    <property type="status" value="NOT_ANNOTATED_CDS"/>
    <property type="molecule type" value="Genomic_DNA"/>
</dbReference>
<feature type="compositionally biased region" description="Polar residues" evidence="1">
    <location>
        <begin position="172"/>
        <end position="196"/>
    </location>
</feature>
<dbReference type="InterPro" id="IPR002999">
    <property type="entry name" value="Tudor"/>
</dbReference>
<dbReference type="CDD" id="cd20379">
    <property type="entry name" value="Tudor_dTUD-like"/>
    <property type="match status" value="1"/>
</dbReference>
<dbReference type="AlphaFoldDB" id="A0A182MB71"/>
<dbReference type="VEuPathDB" id="VectorBase:ACUA014005"/>
<dbReference type="PROSITE" id="PS50304">
    <property type="entry name" value="TUDOR"/>
    <property type="match status" value="1"/>
</dbReference>
<accession>A0A182MB71</accession>
<name>A0A182MB71_9DIPT</name>
<proteinExistence type="predicted"/>
<dbReference type="Gene3D" id="2.30.30.140">
    <property type="match status" value="1"/>
</dbReference>
<dbReference type="SUPFAM" id="SSF63748">
    <property type="entry name" value="Tudor/PWWP/MBT"/>
    <property type="match status" value="1"/>
</dbReference>
<feature type="compositionally biased region" description="Polar residues" evidence="1">
    <location>
        <begin position="31"/>
        <end position="56"/>
    </location>
</feature>
<feature type="domain" description="Tudor" evidence="2">
    <location>
        <begin position="282"/>
        <end position="338"/>
    </location>
</feature>
<feature type="compositionally biased region" description="Basic and acidic residues" evidence="1">
    <location>
        <begin position="83"/>
        <end position="95"/>
    </location>
</feature>